<feature type="domain" description="GSKIP" evidence="2">
    <location>
        <begin position="39"/>
        <end position="141"/>
    </location>
</feature>
<sequence length="149" mass="16969">MKFLSRVFNQLKPRRVTDEQTPQRENMNTGSYPSSFYHDELERALGEQCFGIHSYKVLNTSSPRQSSAAVITLEGQRLNVILTGQGYSVESKRSDGTDPTSTVTSNPPRPQIYETIECLLLDISPLYASRRQEHLFLALQSLSRSTYHR</sequence>
<evidence type="ECO:0000313" key="4">
    <source>
        <dbReference type="Proteomes" id="UP000307440"/>
    </source>
</evidence>
<feature type="region of interest" description="Disordered" evidence="1">
    <location>
        <begin position="11"/>
        <end position="31"/>
    </location>
</feature>
<dbReference type="InterPro" id="IPR023231">
    <property type="entry name" value="GSKIP_dom_sf"/>
</dbReference>
<dbReference type="AlphaFoldDB" id="A0A5C3L6G2"/>
<keyword evidence="4" id="KW-1185">Reference proteome</keyword>
<feature type="compositionally biased region" description="Polar residues" evidence="1">
    <location>
        <begin position="97"/>
        <end position="106"/>
    </location>
</feature>
<feature type="region of interest" description="Disordered" evidence="1">
    <location>
        <begin position="89"/>
        <end position="109"/>
    </location>
</feature>
<dbReference type="Pfam" id="PF05303">
    <property type="entry name" value="GSKIP_dom"/>
    <property type="match status" value="1"/>
</dbReference>
<name>A0A5C3L6G2_COPMA</name>
<evidence type="ECO:0000256" key="1">
    <source>
        <dbReference type="SAM" id="MobiDB-lite"/>
    </source>
</evidence>
<dbReference type="SUPFAM" id="SSF103107">
    <property type="entry name" value="Hypothetical protein c14orf129, hspc210"/>
    <property type="match status" value="1"/>
</dbReference>
<gene>
    <name evidence="3" type="ORF">FA15DRAFT_666206</name>
</gene>
<protein>
    <recommendedName>
        <fullName evidence="2">GSKIP domain-containing protein</fullName>
    </recommendedName>
</protein>
<accession>A0A5C3L6G2</accession>
<evidence type="ECO:0000313" key="3">
    <source>
        <dbReference type="EMBL" id="TFK27736.1"/>
    </source>
</evidence>
<dbReference type="Proteomes" id="UP000307440">
    <property type="component" value="Unassembled WGS sequence"/>
</dbReference>
<proteinExistence type="predicted"/>
<dbReference type="OrthoDB" id="5804279at2759"/>
<dbReference type="Gene3D" id="3.30.2280.10">
    <property type="entry name" value="Hypothetical protein (hspc210)"/>
    <property type="match status" value="1"/>
</dbReference>
<dbReference type="InterPro" id="IPR007967">
    <property type="entry name" value="GSKIP_dom"/>
</dbReference>
<dbReference type="EMBL" id="ML210162">
    <property type="protein sequence ID" value="TFK27736.1"/>
    <property type="molecule type" value="Genomic_DNA"/>
</dbReference>
<reference evidence="3 4" key="1">
    <citation type="journal article" date="2019" name="Nat. Ecol. Evol.">
        <title>Megaphylogeny resolves global patterns of mushroom evolution.</title>
        <authorList>
            <person name="Varga T."/>
            <person name="Krizsan K."/>
            <person name="Foldi C."/>
            <person name="Dima B."/>
            <person name="Sanchez-Garcia M."/>
            <person name="Sanchez-Ramirez S."/>
            <person name="Szollosi G.J."/>
            <person name="Szarkandi J.G."/>
            <person name="Papp V."/>
            <person name="Albert L."/>
            <person name="Andreopoulos W."/>
            <person name="Angelini C."/>
            <person name="Antonin V."/>
            <person name="Barry K.W."/>
            <person name="Bougher N.L."/>
            <person name="Buchanan P."/>
            <person name="Buyck B."/>
            <person name="Bense V."/>
            <person name="Catcheside P."/>
            <person name="Chovatia M."/>
            <person name="Cooper J."/>
            <person name="Damon W."/>
            <person name="Desjardin D."/>
            <person name="Finy P."/>
            <person name="Geml J."/>
            <person name="Haridas S."/>
            <person name="Hughes K."/>
            <person name="Justo A."/>
            <person name="Karasinski D."/>
            <person name="Kautmanova I."/>
            <person name="Kiss B."/>
            <person name="Kocsube S."/>
            <person name="Kotiranta H."/>
            <person name="LaButti K.M."/>
            <person name="Lechner B.E."/>
            <person name="Liimatainen K."/>
            <person name="Lipzen A."/>
            <person name="Lukacs Z."/>
            <person name="Mihaltcheva S."/>
            <person name="Morgado L.N."/>
            <person name="Niskanen T."/>
            <person name="Noordeloos M.E."/>
            <person name="Ohm R.A."/>
            <person name="Ortiz-Santana B."/>
            <person name="Ovrebo C."/>
            <person name="Racz N."/>
            <person name="Riley R."/>
            <person name="Savchenko A."/>
            <person name="Shiryaev A."/>
            <person name="Soop K."/>
            <person name="Spirin V."/>
            <person name="Szebenyi C."/>
            <person name="Tomsovsky M."/>
            <person name="Tulloss R.E."/>
            <person name="Uehling J."/>
            <person name="Grigoriev I.V."/>
            <person name="Vagvolgyi C."/>
            <person name="Papp T."/>
            <person name="Martin F.M."/>
            <person name="Miettinen O."/>
            <person name="Hibbett D.S."/>
            <person name="Nagy L.G."/>
        </authorList>
    </citation>
    <scope>NUCLEOTIDE SEQUENCE [LARGE SCALE GENOMIC DNA]</scope>
    <source>
        <strain evidence="3 4">CBS 121175</strain>
    </source>
</reference>
<evidence type="ECO:0000259" key="2">
    <source>
        <dbReference type="Pfam" id="PF05303"/>
    </source>
</evidence>
<organism evidence="3 4">
    <name type="scientific">Coprinopsis marcescibilis</name>
    <name type="common">Agaric fungus</name>
    <name type="synonym">Psathyrella marcescibilis</name>
    <dbReference type="NCBI Taxonomy" id="230819"/>
    <lineage>
        <taxon>Eukaryota</taxon>
        <taxon>Fungi</taxon>
        <taxon>Dikarya</taxon>
        <taxon>Basidiomycota</taxon>
        <taxon>Agaricomycotina</taxon>
        <taxon>Agaricomycetes</taxon>
        <taxon>Agaricomycetidae</taxon>
        <taxon>Agaricales</taxon>
        <taxon>Agaricineae</taxon>
        <taxon>Psathyrellaceae</taxon>
        <taxon>Coprinopsis</taxon>
    </lineage>
</organism>